<dbReference type="RefSeq" id="WP_113034610.1">
    <property type="nucleotide sequence ID" value="NZ_QMFB01000022.1"/>
</dbReference>
<reference evidence="1 2" key="1">
    <citation type="journal article" date="2009" name="Int. J. Syst. Evol. Microbiol.">
        <title>Paenibacillus contaminans sp. nov., isolated from a contaminated laboratory plate.</title>
        <authorList>
            <person name="Chou J.H."/>
            <person name="Lee J.H."/>
            <person name="Lin M.C."/>
            <person name="Chang P.S."/>
            <person name="Arun A.B."/>
            <person name="Young C.C."/>
            <person name="Chen W.M."/>
        </authorList>
    </citation>
    <scope>NUCLEOTIDE SEQUENCE [LARGE SCALE GENOMIC DNA]</scope>
    <source>
        <strain evidence="1 2">CKOBP-6</strain>
    </source>
</reference>
<organism evidence="1 2">
    <name type="scientific">Paenibacillus contaminans</name>
    <dbReference type="NCBI Taxonomy" id="450362"/>
    <lineage>
        <taxon>Bacteria</taxon>
        <taxon>Bacillati</taxon>
        <taxon>Bacillota</taxon>
        <taxon>Bacilli</taxon>
        <taxon>Bacillales</taxon>
        <taxon>Paenibacillaceae</taxon>
        <taxon>Paenibacillus</taxon>
    </lineage>
</organism>
<dbReference type="PANTHER" id="PTHR34822:SF1">
    <property type="entry name" value="GRPB FAMILY PROTEIN"/>
    <property type="match status" value="1"/>
</dbReference>
<protein>
    <submittedName>
        <fullName evidence="1">GrpB family protein</fullName>
    </submittedName>
</protein>
<accession>A0A329M826</accession>
<dbReference type="OrthoDB" id="9799092at2"/>
<dbReference type="InterPro" id="IPR007344">
    <property type="entry name" value="GrpB/CoaE"/>
</dbReference>
<comment type="caution">
    <text evidence="1">The sequence shown here is derived from an EMBL/GenBank/DDBJ whole genome shotgun (WGS) entry which is preliminary data.</text>
</comment>
<dbReference type="Proteomes" id="UP000250369">
    <property type="component" value="Unassembled WGS sequence"/>
</dbReference>
<sequence>MAEPIVIVPYEEDWPREFARVGGVLRQALGGLAVRIDHIGSTSVIGLDAKPVIDIQVSVKRLEPVSEYRTPLENAGFVHRAANPDRTKRYFRESPGGRRTHIHVRESGSWSEQFALLFRDYLRENPSDRAVYTAEKYRLAGLYKDEREKYVEEKGPVIWTIMRRASEWSQLTGWRPGASDC</sequence>
<dbReference type="PANTHER" id="PTHR34822">
    <property type="entry name" value="GRPB DOMAIN PROTEIN (AFU_ORTHOLOGUE AFUA_1G01530)"/>
    <property type="match status" value="1"/>
</dbReference>
<dbReference type="AlphaFoldDB" id="A0A329M826"/>
<dbReference type="SUPFAM" id="SSF81301">
    <property type="entry name" value="Nucleotidyltransferase"/>
    <property type="match status" value="1"/>
</dbReference>
<evidence type="ECO:0000313" key="1">
    <source>
        <dbReference type="EMBL" id="RAV16104.1"/>
    </source>
</evidence>
<gene>
    <name evidence="1" type="ORF">DQG23_29370</name>
</gene>
<keyword evidence="2" id="KW-1185">Reference proteome</keyword>
<dbReference type="InterPro" id="IPR043519">
    <property type="entry name" value="NT_sf"/>
</dbReference>
<dbReference type="EMBL" id="QMFB01000022">
    <property type="protein sequence ID" value="RAV16104.1"/>
    <property type="molecule type" value="Genomic_DNA"/>
</dbReference>
<dbReference type="Pfam" id="PF04229">
    <property type="entry name" value="GrpB"/>
    <property type="match status" value="1"/>
</dbReference>
<evidence type="ECO:0000313" key="2">
    <source>
        <dbReference type="Proteomes" id="UP000250369"/>
    </source>
</evidence>
<name>A0A329M826_9BACL</name>
<dbReference type="Gene3D" id="3.30.460.10">
    <property type="entry name" value="Beta Polymerase, domain 2"/>
    <property type="match status" value="1"/>
</dbReference>
<proteinExistence type="predicted"/>